<organism evidence="3">
    <name type="scientific">uncultured Caudovirales phage</name>
    <dbReference type="NCBI Taxonomy" id="2100421"/>
    <lineage>
        <taxon>Viruses</taxon>
        <taxon>Duplodnaviria</taxon>
        <taxon>Heunggongvirae</taxon>
        <taxon>Uroviricota</taxon>
        <taxon>Caudoviricetes</taxon>
        <taxon>Peduoviridae</taxon>
        <taxon>Maltschvirus</taxon>
        <taxon>Maltschvirus maltsch</taxon>
    </lineage>
</organism>
<dbReference type="Pfam" id="PF13640">
    <property type="entry name" value="2OG-FeII_Oxy_3"/>
    <property type="match status" value="1"/>
</dbReference>
<dbReference type="EMBL" id="LR796737">
    <property type="protein sequence ID" value="CAB4162754.1"/>
    <property type="molecule type" value="Genomic_DNA"/>
</dbReference>
<evidence type="ECO:0000313" key="3">
    <source>
        <dbReference type="EMBL" id="CAB4162754.1"/>
    </source>
</evidence>
<feature type="domain" description="Prolyl 4-hydroxylase alpha subunit Fe(2+) 2OG dioxygenase" evidence="1">
    <location>
        <begin position="126"/>
        <end position="232"/>
    </location>
</feature>
<keyword evidence="3" id="KW-0223">Dioxygenase</keyword>
<dbReference type="Gene3D" id="2.60.120.620">
    <property type="entry name" value="q2cbj1_9rhob like domain"/>
    <property type="match status" value="1"/>
</dbReference>
<accession>A0A6J5P5F0</accession>
<reference evidence="3" key="1">
    <citation type="submission" date="2020-04" db="EMBL/GenBank/DDBJ databases">
        <authorList>
            <person name="Chiriac C."/>
            <person name="Salcher M."/>
            <person name="Ghai R."/>
            <person name="Kavagutti S V."/>
        </authorList>
    </citation>
    <scope>NUCLEOTIDE SEQUENCE</scope>
</reference>
<proteinExistence type="predicted"/>
<evidence type="ECO:0000313" key="2">
    <source>
        <dbReference type="EMBL" id="CAB4143295.1"/>
    </source>
</evidence>
<name>A0A6J5P5F0_9CAUD</name>
<keyword evidence="3" id="KW-0560">Oxidoreductase</keyword>
<sequence length="306" mass="34962">MDNHLVEPEHLGGGIVLFRNVINIDQDLVIPYIAALKEKAVKEDYKIVYDEDNNPLYGINRSGHRYAIANIYKSSSHIMNFIDEETGQDIIDFFELCEKTFYQSLLKYATLFPMLVPSLWWRTQGHILAYGPDSSMGLHSDNDVNYQPGFEPDLQLAIRSVVGSIIYFNDSVDQVSDIIKHEYLGGEIEFPYANVVYKPKSGDLIMFPSNFMAAHNIRPCHDGSRYAYIGYYSQGSAQPERGINITVDEFPAGKQGQIWMPNIVKDYVNYVKEKYSGSSQEKINELLRPTQRSYNSANTLRELINE</sequence>
<dbReference type="GO" id="GO:0051213">
    <property type="term" value="F:dioxygenase activity"/>
    <property type="evidence" value="ECO:0007669"/>
    <property type="project" value="UniProtKB-KW"/>
</dbReference>
<dbReference type="InterPro" id="IPR044862">
    <property type="entry name" value="Pro_4_hyd_alph_FE2OG_OXY"/>
</dbReference>
<evidence type="ECO:0000259" key="1">
    <source>
        <dbReference type="Pfam" id="PF13640"/>
    </source>
</evidence>
<gene>
    <name evidence="2" type="ORF">UFOVP436_108</name>
    <name evidence="3" type="ORF">UFOVP784_108</name>
</gene>
<protein>
    <submittedName>
        <fullName evidence="3">Oxoglutarate/iron-dependent dioxygenase</fullName>
    </submittedName>
</protein>
<dbReference type="EMBL" id="LR796418">
    <property type="protein sequence ID" value="CAB4143295.1"/>
    <property type="molecule type" value="Genomic_DNA"/>
</dbReference>